<evidence type="ECO:0000313" key="1">
    <source>
        <dbReference type="Proteomes" id="UP000036681"/>
    </source>
</evidence>
<keyword evidence="1" id="KW-1185">Reference proteome</keyword>
<dbReference type="Proteomes" id="UP000036681">
    <property type="component" value="Unplaced"/>
</dbReference>
<reference evidence="2" key="1">
    <citation type="submission" date="2017-02" db="UniProtKB">
        <authorList>
            <consortium name="WormBaseParasite"/>
        </authorList>
    </citation>
    <scope>IDENTIFICATION</scope>
</reference>
<organism evidence="1 2">
    <name type="scientific">Ascaris lumbricoides</name>
    <name type="common">Giant roundworm</name>
    <dbReference type="NCBI Taxonomy" id="6252"/>
    <lineage>
        <taxon>Eukaryota</taxon>
        <taxon>Metazoa</taxon>
        <taxon>Ecdysozoa</taxon>
        <taxon>Nematoda</taxon>
        <taxon>Chromadorea</taxon>
        <taxon>Rhabditida</taxon>
        <taxon>Spirurina</taxon>
        <taxon>Ascaridomorpha</taxon>
        <taxon>Ascaridoidea</taxon>
        <taxon>Ascarididae</taxon>
        <taxon>Ascaris</taxon>
    </lineage>
</organism>
<protein>
    <submittedName>
        <fullName evidence="2">Uncharacterized protein</fullName>
    </submittedName>
</protein>
<dbReference type="AlphaFoldDB" id="A0A0M3IUX3"/>
<evidence type="ECO:0000313" key="2">
    <source>
        <dbReference type="WBParaSite" id="ALUE_0002255101-mRNA-1"/>
    </source>
</evidence>
<dbReference type="WBParaSite" id="ALUE_0002255101-mRNA-1">
    <property type="protein sequence ID" value="ALUE_0002255101-mRNA-1"/>
    <property type="gene ID" value="ALUE_0002255101"/>
</dbReference>
<proteinExistence type="predicted"/>
<sequence>MELSVNAEVLNVVTDKRVVRIPSTLCSRPNTTYHLSSRGHMQDGMLFVKAKRHYESSENRL</sequence>
<name>A0A0M3IUX3_ASCLU</name>
<accession>A0A0M3IUX3</accession>